<dbReference type="GO" id="GO:0046854">
    <property type="term" value="P:phosphatidylinositol phosphate biosynthetic process"/>
    <property type="evidence" value="ECO:0007669"/>
    <property type="project" value="TreeGrafter"/>
</dbReference>
<organism evidence="3 4">
    <name type="scientific">Plasmodium falciparum MaliPS096_E11</name>
    <dbReference type="NCBI Taxonomy" id="1036727"/>
    <lineage>
        <taxon>Eukaryota</taxon>
        <taxon>Sar</taxon>
        <taxon>Alveolata</taxon>
        <taxon>Apicomplexa</taxon>
        <taxon>Aconoidasida</taxon>
        <taxon>Haemosporida</taxon>
        <taxon>Plasmodiidae</taxon>
        <taxon>Plasmodium</taxon>
        <taxon>Plasmodium (Laverania)</taxon>
    </lineage>
</organism>
<dbReference type="PROSITE" id="PS51455">
    <property type="entry name" value="PIPK"/>
    <property type="match status" value="1"/>
</dbReference>
<dbReference type="Proteomes" id="UP000030699">
    <property type="component" value="Unassembled WGS sequence"/>
</dbReference>
<proteinExistence type="predicted"/>
<dbReference type="GO" id="GO:0005886">
    <property type="term" value="C:plasma membrane"/>
    <property type="evidence" value="ECO:0007669"/>
    <property type="project" value="TreeGrafter"/>
</dbReference>
<protein>
    <recommendedName>
        <fullName evidence="2">PIPK domain-containing protein</fullName>
    </recommendedName>
</protein>
<keyword evidence="1" id="KW-0067">ATP-binding</keyword>
<dbReference type="GO" id="GO:0005524">
    <property type="term" value="F:ATP binding"/>
    <property type="evidence" value="ECO:0007669"/>
    <property type="project" value="UniProtKB-UniRule"/>
</dbReference>
<name>A0A024WGA9_PLAFA</name>
<dbReference type="InterPro" id="IPR002498">
    <property type="entry name" value="PInositol-4-P-4/5-kinase_core"/>
</dbReference>
<dbReference type="PANTHER" id="PTHR23086">
    <property type="entry name" value="PHOSPHATIDYLINOSITOL-4-PHOSPHATE 5-KINASE"/>
    <property type="match status" value="1"/>
</dbReference>
<dbReference type="PANTHER" id="PTHR23086:SF8">
    <property type="entry name" value="PHOSPHATIDYLINOSITOL 5-PHOSPHATE 4-KINASE, ISOFORM A"/>
    <property type="match status" value="1"/>
</dbReference>
<evidence type="ECO:0000259" key="2">
    <source>
        <dbReference type="PROSITE" id="PS51455"/>
    </source>
</evidence>
<evidence type="ECO:0000313" key="3">
    <source>
        <dbReference type="EMBL" id="ETW45963.1"/>
    </source>
</evidence>
<dbReference type="Gene3D" id="3.30.810.10">
    <property type="entry name" value="2-Layer Sandwich"/>
    <property type="match status" value="1"/>
</dbReference>
<dbReference type="SUPFAM" id="SSF56104">
    <property type="entry name" value="SAICAR synthase-like"/>
    <property type="match status" value="1"/>
</dbReference>
<dbReference type="GO" id="GO:0016308">
    <property type="term" value="F:1-phosphatidylinositol-4-phosphate 5-kinase activity"/>
    <property type="evidence" value="ECO:0007669"/>
    <property type="project" value="TreeGrafter"/>
</dbReference>
<evidence type="ECO:0000313" key="4">
    <source>
        <dbReference type="Proteomes" id="UP000030699"/>
    </source>
</evidence>
<reference evidence="3 4" key="2">
    <citation type="submission" date="2013-02" db="EMBL/GenBank/DDBJ databases">
        <title>The Genome Sequence of Plasmodium falciparum MaliPS096_E11.</title>
        <authorList>
            <consortium name="The Broad Institute Genome Sequencing Platform"/>
            <consortium name="The Broad Institute Genome Sequencing Center for Infectious Disease"/>
            <person name="Neafsey D."/>
            <person name="Cheeseman I."/>
            <person name="Volkman S."/>
            <person name="Adams J."/>
            <person name="Walker B."/>
            <person name="Young S.K."/>
            <person name="Zeng Q."/>
            <person name="Gargeya S."/>
            <person name="Fitzgerald M."/>
            <person name="Haas B."/>
            <person name="Abouelleil A."/>
            <person name="Alvarado L."/>
            <person name="Arachchi H.M."/>
            <person name="Berlin A.M."/>
            <person name="Chapman S.B."/>
            <person name="Dewar J."/>
            <person name="Goldberg J."/>
            <person name="Griggs A."/>
            <person name="Gujja S."/>
            <person name="Hansen M."/>
            <person name="Howarth C."/>
            <person name="Imamovic A."/>
            <person name="Larimer J."/>
            <person name="McCowan C."/>
            <person name="Murphy C."/>
            <person name="Neiman D."/>
            <person name="Pearson M."/>
            <person name="Priest M."/>
            <person name="Roberts A."/>
            <person name="Saif S."/>
            <person name="Shea T."/>
            <person name="Sisk P."/>
            <person name="Sykes S."/>
            <person name="Wortman J."/>
            <person name="Nusbaum C."/>
            <person name="Birren B."/>
        </authorList>
    </citation>
    <scope>NUCLEOTIDE SEQUENCE [LARGE SCALE GENOMIC DNA]</scope>
    <source>
        <strain evidence="3 4">MaliPS096_E11</strain>
    </source>
</reference>
<keyword evidence="1" id="KW-0547">Nucleotide-binding</keyword>
<keyword evidence="1" id="KW-0808">Transferase</keyword>
<dbReference type="Pfam" id="PF01504">
    <property type="entry name" value="PIP5K"/>
    <property type="match status" value="1"/>
</dbReference>
<keyword evidence="1" id="KW-0418">Kinase</keyword>
<reference evidence="3 4" key="1">
    <citation type="submission" date="2013-02" db="EMBL/GenBank/DDBJ databases">
        <title>The Genome Annotation of Plasmodium falciparum MaliPS096_E11.</title>
        <authorList>
            <consortium name="The Broad Institute Genome Sequencing Platform"/>
            <consortium name="The Broad Institute Genome Sequencing Center for Infectious Disease"/>
            <person name="Neafsey D."/>
            <person name="Hoffman S."/>
            <person name="Volkman S."/>
            <person name="Rosenthal P."/>
            <person name="Walker B."/>
            <person name="Young S.K."/>
            <person name="Zeng Q."/>
            <person name="Gargeya S."/>
            <person name="Fitzgerald M."/>
            <person name="Haas B."/>
            <person name="Abouelleil A."/>
            <person name="Allen A.W."/>
            <person name="Alvarado L."/>
            <person name="Arachchi H.M."/>
            <person name="Berlin A.M."/>
            <person name="Chapman S.B."/>
            <person name="Gainer-Dewar J."/>
            <person name="Goldberg J."/>
            <person name="Griggs A."/>
            <person name="Gujja S."/>
            <person name="Hansen M."/>
            <person name="Howarth C."/>
            <person name="Imamovic A."/>
            <person name="Ireland A."/>
            <person name="Larimer J."/>
            <person name="McCowan C."/>
            <person name="Murphy C."/>
            <person name="Pearson M."/>
            <person name="Poon T.W."/>
            <person name="Priest M."/>
            <person name="Roberts A."/>
            <person name="Saif S."/>
            <person name="Shea T."/>
            <person name="Sisk P."/>
            <person name="Sykes S."/>
            <person name="Wortman J."/>
            <person name="Nusbaum C."/>
            <person name="Birren B."/>
        </authorList>
    </citation>
    <scope>NUCLEOTIDE SEQUENCE [LARGE SCALE GENOMIC DNA]</scope>
    <source>
        <strain evidence="3 4">MaliPS096_E11</strain>
    </source>
</reference>
<accession>A0A024WGA9</accession>
<dbReference type="InterPro" id="IPR023610">
    <property type="entry name" value="PInositol-4/5-P-5/4-kinase"/>
</dbReference>
<feature type="domain" description="PIPK" evidence="2">
    <location>
        <begin position="1"/>
        <end position="135"/>
    </location>
</feature>
<dbReference type="InterPro" id="IPR027483">
    <property type="entry name" value="PInositol-4-P-4/5-kinase_C_sf"/>
</dbReference>
<dbReference type="EMBL" id="KI925865">
    <property type="protein sequence ID" value="ETW45963.1"/>
    <property type="molecule type" value="Genomic_DNA"/>
</dbReference>
<evidence type="ECO:0000256" key="1">
    <source>
        <dbReference type="PROSITE-ProRule" id="PRU00781"/>
    </source>
</evidence>
<sequence>MNNFFSSIVEIHRRYDIKGSLVGRTVPETKREDHTIALKDVDIDELGDIINIGPENKERLLKVLKADADFLKENMLLDYSLLFGIHYRELSKDVVNWEETKTNQINHIYDYKGNCIASRPFHQVRKHDENFIHMY</sequence>
<dbReference type="AlphaFoldDB" id="A0A024WGA9"/>
<gene>
    <name evidence="3" type="ORF">PFMALIP_05971</name>
</gene>